<keyword evidence="11" id="KW-1185">Reference proteome</keyword>
<keyword evidence="4" id="KW-0964">Secreted</keyword>
<dbReference type="InterPro" id="IPR016090">
    <property type="entry name" value="PLA2-like_dom"/>
</dbReference>
<proteinExistence type="predicted"/>
<evidence type="ECO:0000256" key="1">
    <source>
        <dbReference type="ARBA" id="ARBA00001913"/>
    </source>
</evidence>
<reference evidence="10" key="2">
    <citation type="submission" date="2021-04" db="EMBL/GenBank/DDBJ databases">
        <title>Genome-wide patterns of bracovirus chromosomal integration into multiple host tissues during parasitism.</title>
        <authorList>
            <person name="Chebbi M.A.C."/>
        </authorList>
    </citation>
    <scope>NUCLEOTIDE SEQUENCE</scope>
    <source>
        <tissue evidence="10">Whole body</tissue>
    </source>
</reference>
<comment type="subcellular location">
    <subcellularLocation>
        <location evidence="2">Secreted</location>
    </subcellularLocation>
</comment>
<evidence type="ECO:0000256" key="8">
    <source>
        <dbReference type="SAM" id="SignalP"/>
    </source>
</evidence>
<dbReference type="Proteomes" id="UP000729913">
    <property type="component" value="Unassembled WGS sequence"/>
</dbReference>
<comment type="cofactor">
    <cofactor evidence="1">
        <name>Ca(2+)</name>
        <dbReference type="ChEBI" id="CHEBI:29108"/>
    </cofactor>
</comment>
<dbReference type="GO" id="GO:0004623">
    <property type="term" value="F:phospholipase A2 activity"/>
    <property type="evidence" value="ECO:0007669"/>
    <property type="project" value="UniProtKB-EC"/>
</dbReference>
<gene>
    <name evidence="10" type="ORF">G9C98_002023</name>
</gene>
<dbReference type="InterPro" id="IPR033113">
    <property type="entry name" value="PLA2_histidine"/>
</dbReference>
<evidence type="ECO:0000259" key="9">
    <source>
        <dbReference type="SMART" id="SM00085"/>
    </source>
</evidence>
<dbReference type="Pfam" id="PF05826">
    <property type="entry name" value="Phospholip_A2_2"/>
    <property type="match status" value="2"/>
</dbReference>
<name>A0A8J5R6X9_9HYME</name>
<sequence length="332" mass="38437">MRKLPFIFLIIYLASVQSETYFPTSDLELDDVPQKNGTKTWGTIFPGTKWCGQGNKAMHEDDFGKYRRTDMCCRNHDRCPKKIKAGMYKYGLQNSGSTTLLSCKCDEMFYDCLKEVQSITSQTVGILYFDILKRQCFAYDTEQDNGLYKWRTNRKFSDNGPSDLLTDSRELLVLNCNRNNNVFVISKFAYGQFEDYQVDLDEAWFTEDLYNDPYFKNLTQTKNYGFIAPGKFNDTDICCRAHDNCPVIIKVGETCHGLTNPDASSRLSCDCDRDFYKCLKNNRNIVSKTIGTIYFDLLKKKCLDCIAGDYKWAENEAYSEAKFILFIRNLLN</sequence>
<dbReference type="GO" id="GO:0016042">
    <property type="term" value="P:lipid catabolic process"/>
    <property type="evidence" value="ECO:0007669"/>
    <property type="project" value="UniProtKB-KW"/>
</dbReference>
<evidence type="ECO:0000256" key="2">
    <source>
        <dbReference type="ARBA" id="ARBA00004613"/>
    </source>
</evidence>
<keyword evidence="8" id="KW-0732">Signal</keyword>
<organism evidence="10 11">
    <name type="scientific">Cotesia typhae</name>
    <dbReference type="NCBI Taxonomy" id="2053667"/>
    <lineage>
        <taxon>Eukaryota</taxon>
        <taxon>Metazoa</taxon>
        <taxon>Ecdysozoa</taxon>
        <taxon>Arthropoda</taxon>
        <taxon>Hexapoda</taxon>
        <taxon>Insecta</taxon>
        <taxon>Pterygota</taxon>
        <taxon>Neoptera</taxon>
        <taxon>Endopterygota</taxon>
        <taxon>Hymenoptera</taxon>
        <taxon>Apocrita</taxon>
        <taxon>Ichneumonoidea</taxon>
        <taxon>Braconidae</taxon>
        <taxon>Microgastrinae</taxon>
        <taxon>Cotesia</taxon>
    </lineage>
</organism>
<dbReference type="GO" id="GO:0005576">
    <property type="term" value="C:extracellular region"/>
    <property type="evidence" value="ECO:0007669"/>
    <property type="project" value="UniProtKB-SubCell"/>
</dbReference>
<dbReference type="SMART" id="SM00085">
    <property type="entry name" value="PA2c"/>
    <property type="match status" value="1"/>
</dbReference>
<dbReference type="EMBL" id="JAAOIC020000019">
    <property type="protein sequence ID" value="KAG8041035.1"/>
    <property type="molecule type" value="Genomic_DNA"/>
</dbReference>
<dbReference type="EC" id="3.1.1.4" evidence="3"/>
<keyword evidence="5" id="KW-0442">Lipid degradation</keyword>
<feature type="signal peptide" evidence="8">
    <location>
        <begin position="1"/>
        <end position="18"/>
    </location>
</feature>
<evidence type="ECO:0000256" key="4">
    <source>
        <dbReference type="ARBA" id="ARBA00022525"/>
    </source>
</evidence>
<evidence type="ECO:0000256" key="3">
    <source>
        <dbReference type="ARBA" id="ARBA00013278"/>
    </source>
</evidence>
<accession>A0A8J5R6X9</accession>
<dbReference type="AlphaFoldDB" id="A0A8J5R6X9"/>
<keyword evidence="6" id="KW-0443">Lipid metabolism</keyword>
<evidence type="ECO:0000256" key="6">
    <source>
        <dbReference type="ARBA" id="ARBA00023098"/>
    </source>
</evidence>
<protein>
    <recommendedName>
        <fullName evidence="3">phospholipase A2</fullName>
        <ecNumber evidence="3">3.1.1.4</ecNumber>
    </recommendedName>
    <alternativeName>
        <fullName evidence="7">Phosphatidylcholine 2-acylhydrolase</fullName>
    </alternativeName>
</protein>
<dbReference type="GO" id="GO:0050482">
    <property type="term" value="P:arachidonate secretion"/>
    <property type="evidence" value="ECO:0007669"/>
    <property type="project" value="InterPro"/>
</dbReference>
<evidence type="ECO:0000256" key="5">
    <source>
        <dbReference type="ARBA" id="ARBA00022963"/>
    </source>
</evidence>
<dbReference type="PANTHER" id="PTHR12253">
    <property type="entry name" value="RH14732P"/>
    <property type="match status" value="1"/>
</dbReference>
<dbReference type="GO" id="GO:0006644">
    <property type="term" value="P:phospholipid metabolic process"/>
    <property type="evidence" value="ECO:0007669"/>
    <property type="project" value="InterPro"/>
</dbReference>
<dbReference type="OrthoDB" id="10059604at2759"/>
<dbReference type="PROSITE" id="PS00118">
    <property type="entry name" value="PA2_HIS"/>
    <property type="match status" value="2"/>
</dbReference>
<evidence type="ECO:0000256" key="7">
    <source>
        <dbReference type="ARBA" id="ARBA00029903"/>
    </source>
</evidence>
<feature type="chain" id="PRO_5035246806" description="phospholipase A2" evidence="8">
    <location>
        <begin position="19"/>
        <end position="332"/>
    </location>
</feature>
<feature type="domain" description="Phospholipase A2-like central" evidence="9">
    <location>
        <begin position="25"/>
        <end position="157"/>
    </location>
</feature>
<evidence type="ECO:0000313" key="11">
    <source>
        <dbReference type="Proteomes" id="UP000729913"/>
    </source>
</evidence>
<evidence type="ECO:0000313" key="10">
    <source>
        <dbReference type="EMBL" id="KAG8041035.1"/>
    </source>
</evidence>
<comment type="caution">
    <text evidence="10">The sequence shown here is derived from an EMBL/GenBank/DDBJ whole genome shotgun (WGS) entry which is preliminary data.</text>
</comment>
<reference evidence="10" key="1">
    <citation type="submission" date="2020-03" db="EMBL/GenBank/DDBJ databases">
        <authorList>
            <person name="Chebbi M.A."/>
            <person name="Drezen J.M."/>
        </authorList>
    </citation>
    <scope>NUCLEOTIDE SEQUENCE</scope>
    <source>
        <tissue evidence="10">Whole body</tissue>
    </source>
</reference>